<sequence>MKFLNILLLSILALTTTNAGVVKRNDNNIDINDLFDNNNTENSSIILNDLSNAFNSFSNNIVSWFYSIANYYQATANALTYMESQGNVTVTEDSTAYRFDGPGTDKALIFYQGAKVDERAYAEIMYNLAEMGIDCFLVKMPLRIAILGINKASTIINHYRNDYENWYIAGHSLGGAVAAMYAADHKNDIDGLALLAAYSTKQLPEDMKVISLVASNDEVLNWTSYNNNLSKLPSNTTEITIEGGNHAQFGDYGAQSGDGVATISMEEQHEIVIGAILNEFN</sequence>
<keyword evidence="3" id="KW-0378">Hydrolase</keyword>
<feature type="domain" description="Alpha/beta hydrolase fold-5" evidence="2">
    <location>
        <begin position="107"/>
        <end position="269"/>
    </location>
</feature>
<accession>A0A1Y2DGD6</accession>
<comment type="caution">
    <text evidence="3">The sequence shown here is derived from an EMBL/GenBank/DDBJ whole genome shotgun (WGS) entry which is preliminary data.</text>
</comment>
<gene>
    <name evidence="3" type="ORF">LY90DRAFT_669036</name>
</gene>
<evidence type="ECO:0000313" key="4">
    <source>
        <dbReference type="Proteomes" id="UP000193920"/>
    </source>
</evidence>
<evidence type="ECO:0000259" key="2">
    <source>
        <dbReference type="Pfam" id="PF12695"/>
    </source>
</evidence>
<dbReference type="Proteomes" id="UP000193920">
    <property type="component" value="Unassembled WGS sequence"/>
</dbReference>
<evidence type="ECO:0000313" key="3">
    <source>
        <dbReference type="EMBL" id="ORY58277.1"/>
    </source>
</evidence>
<dbReference type="OrthoDB" id="2148812at2759"/>
<dbReference type="Pfam" id="PF12695">
    <property type="entry name" value="Abhydrolase_5"/>
    <property type="match status" value="1"/>
</dbReference>
<dbReference type="AlphaFoldDB" id="A0A1Y2DGD6"/>
<dbReference type="EMBL" id="MCOG01000067">
    <property type="protein sequence ID" value="ORY58277.1"/>
    <property type="molecule type" value="Genomic_DNA"/>
</dbReference>
<name>A0A1Y2DGD6_9FUNG</name>
<keyword evidence="4" id="KW-1185">Reference proteome</keyword>
<proteinExistence type="predicted"/>
<dbReference type="SUPFAM" id="SSF53474">
    <property type="entry name" value="alpha/beta-Hydrolases"/>
    <property type="match status" value="1"/>
</dbReference>
<feature type="signal peptide" evidence="1">
    <location>
        <begin position="1"/>
        <end position="19"/>
    </location>
</feature>
<dbReference type="InterPro" id="IPR029058">
    <property type="entry name" value="AB_hydrolase_fold"/>
</dbReference>
<organism evidence="3 4">
    <name type="scientific">Neocallimastix californiae</name>
    <dbReference type="NCBI Taxonomy" id="1754190"/>
    <lineage>
        <taxon>Eukaryota</taxon>
        <taxon>Fungi</taxon>
        <taxon>Fungi incertae sedis</taxon>
        <taxon>Chytridiomycota</taxon>
        <taxon>Chytridiomycota incertae sedis</taxon>
        <taxon>Neocallimastigomycetes</taxon>
        <taxon>Neocallimastigales</taxon>
        <taxon>Neocallimastigaceae</taxon>
        <taxon>Neocallimastix</taxon>
    </lineage>
</organism>
<feature type="chain" id="PRO_5011003303" evidence="1">
    <location>
        <begin position="20"/>
        <end position="281"/>
    </location>
</feature>
<keyword evidence="1" id="KW-0732">Signal</keyword>
<dbReference type="Gene3D" id="3.40.50.1820">
    <property type="entry name" value="alpha/beta hydrolase"/>
    <property type="match status" value="1"/>
</dbReference>
<evidence type="ECO:0000256" key="1">
    <source>
        <dbReference type="SAM" id="SignalP"/>
    </source>
</evidence>
<protein>
    <submittedName>
        <fullName evidence="3">Alpha/beta-hydrolase</fullName>
    </submittedName>
</protein>
<dbReference type="InterPro" id="IPR029059">
    <property type="entry name" value="AB_hydrolase_5"/>
</dbReference>
<dbReference type="GO" id="GO:0016787">
    <property type="term" value="F:hydrolase activity"/>
    <property type="evidence" value="ECO:0007669"/>
    <property type="project" value="UniProtKB-KW"/>
</dbReference>
<reference evidence="3 4" key="1">
    <citation type="submission" date="2016-08" db="EMBL/GenBank/DDBJ databases">
        <title>A Parts List for Fungal Cellulosomes Revealed by Comparative Genomics.</title>
        <authorList>
            <consortium name="DOE Joint Genome Institute"/>
            <person name="Haitjema C.H."/>
            <person name="Gilmore S.P."/>
            <person name="Henske J.K."/>
            <person name="Solomon K.V."/>
            <person name="De Groot R."/>
            <person name="Kuo A."/>
            <person name="Mondo S.J."/>
            <person name="Salamov A.A."/>
            <person name="Labutti K."/>
            <person name="Zhao Z."/>
            <person name="Chiniquy J."/>
            <person name="Barry K."/>
            <person name="Brewer H.M."/>
            <person name="Purvine S.O."/>
            <person name="Wright A.T."/>
            <person name="Boxma B."/>
            <person name="Van Alen T."/>
            <person name="Hackstein J.H."/>
            <person name="Baker S.E."/>
            <person name="Grigoriev I.V."/>
            <person name="O'Malley M.A."/>
        </authorList>
    </citation>
    <scope>NUCLEOTIDE SEQUENCE [LARGE SCALE GENOMIC DNA]</scope>
    <source>
        <strain evidence="3 4">G1</strain>
    </source>
</reference>